<reference evidence="4" key="1">
    <citation type="submission" date="2020-10" db="EMBL/GenBank/DDBJ databases">
        <authorList>
            <person name="Gilroy R."/>
        </authorList>
    </citation>
    <scope>NUCLEOTIDE SEQUENCE</scope>
    <source>
        <strain evidence="4">CHK183-6373</strain>
    </source>
</reference>
<comment type="similarity">
    <text evidence="1">Belongs to the membrane fusion protein (MFP) (TC 8.A.1) family.</text>
</comment>
<comment type="caution">
    <text evidence="4">The sequence shown here is derived from an EMBL/GenBank/DDBJ whole genome shotgun (WGS) entry which is preliminary data.</text>
</comment>
<dbReference type="GO" id="GO:0015562">
    <property type="term" value="F:efflux transmembrane transporter activity"/>
    <property type="evidence" value="ECO:0007669"/>
    <property type="project" value="TreeGrafter"/>
</dbReference>
<dbReference type="Pfam" id="PF25975">
    <property type="entry name" value="CzcB_C"/>
    <property type="match status" value="1"/>
</dbReference>
<dbReference type="GO" id="GO:1990281">
    <property type="term" value="C:efflux pump complex"/>
    <property type="evidence" value="ECO:0007669"/>
    <property type="project" value="TreeGrafter"/>
</dbReference>
<dbReference type="Proteomes" id="UP000886884">
    <property type="component" value="Unassembled WGS sequence"/>
</dbReference>
<sequence length="365" mass="40448">MRAKHVWLLPCGVLAVLLLSSCSLLPEEETPRSAPILRSYEGETFDFAFVERGDLVLSERISCTYVPVQSASLSFGLGGEYVDEIFVHVGDAVEEGQLLGQLELSSIEEQIASAENSIAELRLRLEYLEEERALALRQAELSADPTAEPQTLQEALILVEEEYDARRQSYEDSLYLQELTLETLNRRLSERQIRAPFAGTVTYVRNYSEGARSVFGENAVTVADSTLSLFRADTDQWARFSPGDEVDVVVSNDIYPAIVRSEEELGLAPQEKLEGETAYVYFALKEPSFDLEDGDRGSVTLVLDERHDVLLVPSDAVSSASGQPIVYYQNEEGMKAYKPVETGLTANKQTEIISGLVEGESIIVD</sequence>
<feature type="domain" description="CzcB-like C-terminal circularly permuted SH3-like" evidence="3">
    <location>
        <begin position="311"/>
        <end position="364"/>
    </location>
</feature>
<dbReference type="AlphaFoldDB" id="A0A9D1TDA2"/>
<gene>
    <name evidence="4" type="ORF">IAA64_11175</name>
</gene>
<dbReference type="NCBIfam" id="TIGR01730">
    <property type="entry name" value="RND_mfp"/>
    <property type="match status" value="1"/>
</dbReference>
<dbReference type="Gene3D" id="1.10.287.470">
    <property type="entry name" value="Helix hairpin bin"/>
    <property type="match status" value="1"/>
</dbReference>
<dbReference type="PANTHER" id="PTHR30469:SF33">
    <property type="entry name" value="SLR1207 PROTEIN"/>
    <property type="match status" value="1"/>
</dbReference>
<dbReference type="PANTHER" id="PTHR30469">
    <property type="entry name" value="MULTIDRUG RESISTANCE PROTEIN MDTA"/>
    <property type="match status" value="1"/>
</dbReference>
<name>A0A9D1TDA2_9FIRM</name>
<feature type="coiled-coil region" evidence="2">
    <location>
        <begin position="104"/>
        <end position="138"/>
    </location>
</feature>
<dbReference type="InterPro" id="IPR006143">
    <property type="entry name" value="RND_pump_MFP"/>
</dbReference>
<dbReference type="EMBL" id="DVOT01000205">
    <property type="protein sequence ID" value="HIV28526.1"/>
    <property type="molecule type" value="Genomic_DNA"/>
</dbReference>
<dbReference type="Gene3D" id="2.40.50.100">
    <property type="match status" value="1"/>
</dbReference>
<proteinExistence type="inferred from homology"/>
<dbReference type="Gene3D" id="2.40.420.20">
    <property type="match status" value="1"/>
</dbReference>
<evidence type="ECO:0000256" key="2">
    <source>
        <dbReference type="SAM" id="Coils"/>
    </source>
</evidence>
<organism evidence="4 5">
    <name type="scientific">Candidatus Ornithocaccomicrobium faecavium</name>
    <dbReference type="NCBI Taxonomy" id="2840890"/>
    <lineage>
        <taxon>Bacteria</taxon>
        <taxon>Bacillati</taxon>
        <taxon>Bacillota</taxon>
        <taxon>Clostridia</taxon>
        <taxon>Candidatus Ornithocaccomicrobium</taxon>
    </lineage>
</organism>
<dbReference type="PROSITE" id="PS51257">
    <property type="entry name" value="PROKAR_LIPOPROTEIN"/>
    <property type="match status" value="1"/>
</dbReference>
<reference evidence="4" key="2">
    <citation type="journal article" date="2021" name="PeerJ">
        <title>Extensive microbial diversity within the chicken gut microbiome revealed by metagenomics and culture.</title>
        <authorList>
            <person name="Gilroy R."/>
            <person name="Ravi A."/>
            <person name="Getino M."/>
            <person name="Pursley I."/>
            <person name="Horton D.L."/>
            <person name="Alikhan N.F."/>
            <person name="Baker D."/>
            <person name="Gharbi K."/>
            <person name="Hall N."/>
            <person name="Watson M."/>
            <person name="Adriaenssens E.M."/>
            <person name="Foster-Nyarko E."/>
            <person name="Jarju S."/>
            <person name="Secka A."/>
            <person name="Antonio M."/>
            <person name="Oren A."/>
            <person name="Chaudhuri R.R."/>
            <person name="La Ragione R."/>
            <person name="Hildebrand F."/>
            <person name="Pallen M.J."/>
        </authorList>
    </citation>
    <scope>NUCLEOTIDE SEQUENCE</scope>
    <source>
        <strain evidence="4">CHK183-6373</strain>
    </source>
</reference>
<keyword evidence="2" id="KW-0175">Coiled coil</keyword>
<evidence type="ECO:0000256" key="1">
    <source>
        <dbReference type="ARBA" id="ARBA00009477"/>
    </source>
</evidence>
<protein>
    <submittedName>
        <fullName evidence="4">Efflux RND transporter periplasmic adaptor subunit</fullName>
    </submittedName>
</protein>
<accession>A0A9D1TDA2</accession>
<dbReference type="InterPro" id="IPR058649">
    <property type="entry name" value="CzcB_C"/>
</dbReference>
<evidence type="ECO:0000313" key="4">
    <source>
        <dbReference type="EMBL" id="HIV28526.1"/>
    </source>
</evidence>
<evidence type="ECO:0000259" key="3">
    <source>
        <dbReference type="Pfam" id="PF25975"/>
    </source>
</evidence>
<evidence type="ECO:0000313" key="5">
    <source>
        <dbReference type="Proteomes" id="UP000886884"/>
    </source>
</evidence>